<dbReference type="RefSeq" id="WP_012942289.1">
    <property type="nucleotide sequence ID" value="NC_013743.1"/>
</dbReference>
<dbReference type="GeneID" id="8741676"/>
<keyword evidence="3" id="KW-1185">Reference proteome</keyword>
<proteinExistence type="predicted"/>
<evidence type="ECO:0000313" key="2">
    <source>
        <dbReference type="EMBL" id="ADB59980.1"/>
    </source>
</evidence>
<dbReference type="HOGENOM" id="CLU_1881017_0_0_2"/>
<dbReference type="Proteomes" id="UP000001903">
    <property type="component" value="Chromosome"/>
</dbReference>
<dbReference type="eggNOG" id="arCOG04573">
    <property type="taxonomic scope" value="Archaea"/>
</dbReference>
<evidence type="ECO:0000256" key="1">
    <source>
        <dbReference type="SAM" id="MobiDB-lite"/>
    </source>
</evidence>
<evidence type="ECO:0000313" key="3">
    <source>
        <dbReference type="Proteomes" id="UP000001903"/>
    </source>
</evidence>
<accession>D2RZ56</accession>
<organism evidence="2 3">
    <name type="scientific">Haloterrigena turkmenica (strain ATCC 51198 / DSM 5511 / JCM 9101 / NCIMB 13204 / VKM B-1734 / 4k)</name>
    <name type="common">Halococcus turkmenicus</name>
    <dbReference type="NCBI Taxonomy" id="543526"/>
    <lineage>
        <taxon>Archaea</taxon>
        <taxon>Methanobacteriati</taxon>
        <taxon>Methanobacteriota</taxon>
        <taxon>Stenosarchaea group</taxon>
        <taxon>Halobacteria</taxon>
        <taxon>Halobacteriales</taxon>
        <taxon>Natrialbaceae</taxon>
        <taxon>Haloterrigena</taxon>
    </lineage>
</organism>
<protein>
    <submittedName>
        <fullName evidence="2">Uncharacterized protein</fullName>
    </submittedName>
</protein>
<name>D2RZ56_HALTV</name>
<dbReference type="AlphaFoldDB" id="D2RZ56"/>
<gene>
    <name evidence="2" type="ordered locus">Htur_1088</name>
</gene>
<dbReference type="EMBL" id="CP001860">
    <property type="protein sequence ID" value="ADB59980.1"/>
    <property type="molecule type" value="Genomic_DNA"/>
</dbReference>
<dbReference type="OrthoDB" id="242713at2157"/>
<dbReference type="STRING" id="543526.Htur_1088"/>
<dbReference type="KEGG" id="htu:Htur_1088"/>
<reference evidence="2 3" key="1">
    <citation type="journal article" date="2010" name="Stand. Genomic Sci.">
        <title>Complete genome sequence of Haloterrigena turkmenica type strain (4k).</title>
        <authorList>
            <person name="Saunders E."/>
            <person name="Tindall B.J."/>
            <person name="Fahnrich R."/>
            <person name="Lapidus A."/>
            <person name="Copeland A."/>
            <person name="Del Rio T.G."/>
            <person name="Lucas S."/>
            <person name="Chen F."/>
            <person name="Tice H."/>
            <person name="Cheng J.F."/>
            <person name="Han C."/>
            <person name="Detter J.C."/>
            <person name="Bruce D."/>
            <person name="Goodwin L."/>
            <person name="Chain P."/>
            <person name="Pitluck S."/>
            <person name="Pati A."/>
            <person name="Ivanova N."/>
            <person name="Mavromatis K."/>
            <person name="Chen A."/>
            <person name="Palaniappan K."/>
            <person name="Land M."/>
            <person name="Hauser L."/>
            <person name="Chang Y.J."/>
            <person name="Jeffries C.D."/>
            <person name="Brettin T."/>
            <person name="Rohde M."/>
            <person name="Goker M."/>
            <person name="Bristow J."/>
            <person name="Eisen J.A."/>
            <person name="Markowitz V."/>
            <person name="Hugenholtz P."/>
            <person name="Klenk H.P."/>
            <person name="Kyrpides N.C."/>
        </authorList>
    </citation>
    <scope>NUCLEOTIDE SEQUENCE [LARGE SCALE GENOMIC DNA]</scope>
    <source>
        <strain evidence="3">ATCC 51198 / DSM 5511 / JCM 9101 / NCIMB 13204 / VKM B-1734 / 4k</strain>
    </source>
</reference>
<feature type="compositionally biased region" description="Acidic residues" evidence="1">
    <location>
        <begin position="121"/>
        <end position="135"/>
    </location>
</feature>
<sequence>MPVQDDTETLETESLSQRNGPLIDALLAELKDDQGGAKRAALRRALELDGPTRTSTDVRLDRLQSTVESLAAYTDAPEAFLDEQGTAETVLADVQEGLEATRDELDALEATVDASAADLDATLEESTEDPETEPE</sequence>
<feature type="region of interest" description="Disordered" evidence="1">
    <location>
        <begin position="116"/>
        <end position="135"/>
    </location>
</feature>